<sequence>MIDSFCRMITLSKLPQLSLFAAVIAFVLIAAHPKYQSHGNASSLKEAHLKQCSSVPNADVVWDVSIHQHVDVQHAVR</sequence>
<accession>A0A0M3IYG3</accession>
<proteinExistence type="predicted"/>
<keyword evidence="2" id="KW-1185">Reference proteome</keyword>
<dbReference type="WBParaSite" id="ASIM_0000028501-mRNA-1">
    <property type="protein sequence ID" value="ASIM_0000028501-mRNA-1"/>
    <property type="gene ID" value="ASIM_0000028501"/>
</dbReference>
<dbReference type="Proteomes" id="UP000267096">
    <property type="component" value="Unassembled WGS sequence"/>
</dbReference>
<organism evidence="3">
    <name type="scientific">Anisakis simplex</name>
    <name type="common">Herring worm</name>
    <dbReference type="NCBI Taxonomy" id="6269"/>
    <lineage>
        <taxon>Eukaryota</taxon>
        <taxon>Metazoa</taxon>
        <taxon>Ecdysozoa</taxon>
        <taxon>Nematoda</taxon>
        <taxon>Chromadorea</taxon>
        <taxon>Rhabditida</taxon>
        <taxon>Spirurina</taxon>
        <taxon>Ascaridomorpha</taxon>
        <taxon>Ascaridoidea</taxon>
        <taxon>Anisakidae</taxon>
        <taxon>Anisakis</taxon>
        <taxon>Anisakis simplex complex</taxon>
    </lineage>
</organism>
<gene>
    <name evidence="1" type="ORF">ASIM_LOCUS196</name>
</gene>
<dbReference type="EMBL" id="UYRR01000076">
    <property type="protein sequence ID" value="VDK17465.1"/>
    <property type="molecule type" value="Genomic_DNA"/>
</dbReference>
<evidence type="ECO:0000313" key="3">
    <source>
        <dbReference type="WBParaSite" id="ASIM_0000028501-mRNA-1"/>
    </source>
</evidence>
<reference evidence="3" key="1">
    <citation type="submission" date="2017-02" db="UniProtKB">
        <authorList>
            <consortium name="WormBaseParasite"/>
        </authorList>
    </citation>
    <scope>IDENTIFICATION</scope>
</reference>
<evidence type="ECO:0000313" key="1">
    <source>
        <dbReference type="EMBL" id="VDK17465.1"/>
    </source>
</evidence>
<dbReference type="AlphaFoldDB" id="A0A0M3IYG3"/>
<protein>
    <submittedName>
        <fullName evidence="3">Secreted protein</fullName>
    </submittedName>
</protein>
<name>A0A0M3IYG3_ANISI</name>
<evidence type="ECO:0000313" key="2">
    <source>
        <dbReference type="Proteomes" id="UP000267096"/>
    </source>
</evidence>
<reference evidence="1 2" key="2">
    <citation type="submission" date="2018-11" db="EMBL/GenBank/DDBJ databases">
        <authorList>
            <consortium name="Pathogen Informatics"/>
        </authorList>
    </citation>
    <scope>NUCLEOTIDE SEQUENCE [LARGE SCALE GENOMIC DNA]</scope>
</reference>